<dbReference type="AlphaFoldDB" id="A0A4C1YIZ2"/>
<name>A0A4C1YIZ2_EUMVA</name>
<protein>
    <submittedName>
        <fullName evidence="2">Uncharacterized protein</fullName>
    </submittedName>
</protein>
<sequence length="90" mass="9730">MLDKSGVGSKSNSTALEDYESGHSRNTTRGQFGGAARSWFTSRAIKFSCLHFLAYVTESRALPPSELYDCSRKLPLSAAAGPHPAHLAQM</sequence>
<keyword evidence="3" id="KW-1185">Reference proteome</keyword>
<accession>A0A4C1YIZ2</accession>
<evidence type="ECO:0000256" key="1">
    <source>
        <dbReference type="SAM" id="MobiDB-lite"/>
    </source>
</evidence>
<proteinExistence type="predicted"/>
<evidence type="ECO:0000313" key="3">
    <source>
        <dbReference type="Proteomes" id="UP000299102"/>
    </source>
</evidence>
<feature type="region of interest" description="Disordered" evidence="1">
    <location>
        <begin position="1"/>
        <end position="32"/>
    </location>
</feature>
<reference evidence="2 3" key="1">
    <citation type="journal article" date="2019" name="Commun. Biol.">
        <title>The bagworm genome reveals a unique fibroin gene that provides high tensile strength.</title>
        <authorList>
            <person name="Kono N."/>
            <person name="Nakamura H."/>
            <person name="Ohtoshi R."/>
            <person name="Tomita M."/>
            <person name="Numata K."/>
            <person name="Arakawa K."/>
        </authorList>
    </citation>
    <scope>NUCLEOTIDE SEQUENCE [LARGE SCALE GENOMIC DNA]</scope>
</reference>
<dbReference type="EMBL" id="BGZK01001222">
    <property type="protein sequence ID" value="GBP74782.1"/>
    <property type="molecule type" value="Genomic_DNA"/>
</dbReference>
<comment type="caution">
    <text evidence="2">The sequence shown here is derived from an EMBL/GenBank/DDBJ whole genome shotgun (WGS) entry which is preliminary data.</text>
</comment>
<gene>
    <name evidence="2" type="ORF">EVAR_98168_1</name>
</gene>
<evidence type="ECO:0000313" key="2">
    <source>
        <dbReference type="EMBL" id="GBP74782.1"/>
    </source>
</evidence>
<dbReference type="Proteomes" id="UP000299102">
    <property type="component" value="Unassembled WGS sequence"/>
</dbReference>
<organism evidence="2 3">
    <name type="scientific">Eumeta variegata</name>
    <name type="common">Bagworm moth</name>
    <name type="synonym">Eumeta japonica</name>
    <dbReference type="NCBI Taxonomy" id="151549"/>
    <lineage>
        <taxon>Eukaryota</taxon>
        <taxon>Metazoa</taxon>
        <taxon>Ecdysozoa</taxon>
        <taxon>Arthropoda</taxon>
        <taxon>Hexapoda</taxon>
        <taxon>Insecta</taxon>
        <taxon>Pterygota</taxon>
        <taxon>Neoptera</taxon>
        <taxon>Endopterygota</taxon>
        <taxon>Lepidoptera</taxon>
        <taxon>Glossata</taxon>
        <taxon>Ditrysia</taxon>
        <taxon>Tineoidea</taxon>
        <taxon>Psychidae</taxon>
        <taxon>Oiketicinae</taxon>
        <taxon>Eumeta</taxon>
    </lineage>
</organism>